<keyword evidence="5 8" id="KW-0812">Transmembrane</keyword>
<dbReference type="Gene3D" id="1.20.1250.20">
    <property type="entry name" value="MFS general substrate transporter like domains"/>
    <property type="match status" value="1"/>
</dbReference>
<feature type="transmembrane region" description="Helical" evidence="8">
    <location>
        <begin position="216"/>
        <end position="237"/>
    </location>
</feature>
<dbReference type="GO" id="GO:0005886">
    <property type="term" value="C:plasma membrane"/>
    <property type="evidence" value="ECO:0007669"/>
    <property type="project" value="UniProtKB-SubCell"/>
</dbReference>
<proteinExistence type="inferred from homology"/>
<dbReference type="Proteomes" id="UP000288623">
    <property type="component" value="Unassembled WGS sequence"/>
</dbReference>
<name>A0A433RQX3_9BACL</name>
<dbReference type="EMBL" id="JTFC01000039">
    <property type="protein sequence ID" value="RUS53185.1"/>
    <property type="molecule type" value="Genomic_DNA"/>
</dbReference>
<keyword evidence="4" id="KW-1003">Cell membrane</keyword>
<feature type="transmembrane region" description="Helical" evidence="8">
    <location>
        <begin position="249"/>
        <end position="271"/>
    </location>
</feature>
<comment type="caution">
    <text evidence="10">The sequence shown here is derived from an EMBL/GenBank/DDBJ whole genome shotgun (WGS) entry which is preliminary data.</text>
</comment>
<feature type="domain" description="Major facilitator superfamily (MFS) profile" evidence="9">
    <location>
        <begin position="14"/>
        <end position="393"/>
    </location>
</feature>
<organism evidence="10 11">
    <name type="scientific">Candidatus Kurthia intestinigallinarum</name>
    <dbReference type="NCBI Taxonomy" id="1562256"/>
    <lineage>
        <taxon>Bacteria</taxon>
        <taxon>Bacillati</taxon>
        <taxon>Bacillota</taxon>
        <taxon>Bacilli</taxon>
        <taxon>Bacillales</taxon>
        <taxon>Caryophanaceae</taxon>
        <taxon>Kurthia</taxon>
    </lineage>
</organism>
<dbReference type="InterPro" id="IPR020846">
    <property type="entry name" value="MFS_dom"/>
</dbReference>
<evidence type="ECO:0000259" key="9">
    <source>
        <dbReference type="PROSITE" id="PS50850"/>
    </source>
</evidence>
<comment type="subcellular location">
    <subcellularLocation>
        <location evidence="1">Cell membrane</location>
        <topology evidence="1">Multi-pass membrane protein</topology>
    </subcellularLocation>
</comment>
<dbReference type="AlphaFoldDB" id="A0A433RQX3"/>
<feature type="transmembrane region" description="Helical" evidence="8">
    <location>
        <begin position="283"/>
        <end position="304"/>
    </location>
</feature>
<evidence type="ECO:0000256" key="5">
    <source>
        <dbReference type="ARBA" id="ARBA00022692"/>
    </source>
</evidence>
<protein>
    <submittedName>
        <fullName evidence="10">Membrane protein</fullName>
    </submittedName>
</protein>
<accession>A0A433RQX3</accession>
<dbReference type="Pfam" id="PF07690">
    <property type="entry name" value="MFS_1"/>
    <property type="match status" value="2"/>
</dbReference>
<feature type="transmembrane region" description="Helical" evidence="8">
    <location>
        <begin position="80"/>
        <end position="99"/>
    </location>
</feature>
<reference evidence="10 11" key="1">
    <citation type="submission" date="2014-11" db="EMBL/GenBank/DDBJ databases">
        <title>Genome sequence and analysis of novel Kurthia sp.</title>
        <authorList>
            <person name="Lawson J.N."/>
            <person name="Gonzalez J.E."/>
            <person name="Rinauldi L."/>
            <person name="Xuan Z."/>
            <person name="Firman A."/>
            <person name="Shaddox L."/>
            <person name="Trudeau A."/>
            <person name="Shah S."/>
            <person name="Reiman D."/>
        </authorList>
    </citation>
    <scope>NUCLEOTIDE SEQUENCE [LARGE SCALE GENOMIC DNA]</scope>
    <source>
        <strain evidence="10 11">3B1D</strain>
    </source>
</reference>
<evidence type="ECO:0000256" key="7">
    <source>
        <dbReference type="ARBA" id="ARBA00023136"/>
    </source>
</evidence>
<feature type="transmembrane region" description="Helical" evidence="8">
    <location>
        <begin position="163"/>
        <end position="188"/>
    </location>
</feature>
<evidence type="ECO:0000256" key="4">
    <source>
        <dbReference type="ARBA" id="ARBA00022475"/>
    </source>
</evidence>
<dbReference type="PANTHER" id="PTHR43271">
    <property type="entry name" value="BLL2771 PROTEIN"/>
    <property type="match status" value="1"/>
</dbReference>
<dbReference type="PROSITE" id="PS50850">
    <property type="entry name" value="MFS"/>
    <property type="match status" value="1"/>
</dbReference>
<dbReference type="SUPFAM" id="SSF103473">
    <property type="entry name" value="MFS general substrate transporter"/>
    <property type="match status" value="1"/>
</dbReference>
<dbReference type="RefSeq" id="WP_126991441.1">
    <property type="nucleotide sequence ID" value="NZ_JTFC01000039.1"/>
</dbReference>
<dbReference type="InterPro" id="IPR036259">
    <property type="entry name" value="MFS_trans_sf"/>
</dbReference>
<feature type="transmembrane region" description="Helical" evidence="8">
    <location>
        <begin position="139"/>
        <end position="157"/>
    </location>
</feature>
<gene>
    <name evidence="10" type="ORF">QI30_15130</name>
</gene>
<evidence type="ECO:0000256" key="8">
    <source>
        <dbReference type="SAM" id="Phobius"/>
    </source>
</evidence>
<feature type="transmembrane region" description="Helical" evidence="8">
    <location>
        <begin position="49"/>
        <end position="68"/>
    </location>
</feature>
<feature type="transmembrane region" description="Helical" evidence="8">
    <location>
        <begin position="367"/>
        <end position="388"/>
    </location>
</feature>
<keyword evidence="7 8" id="KW-0472">Membrane</keyword>
<dbReference type="CDD" id="cd17324">
    <property type="entry name" value="MFS_NepI_like"/>
    <property type="match status" value="1"/>
</dbReference>
<dbReference type="PANTHER" id="PTHR43271:SF1">
    <property type="entry name" value="INNER MEMBRANE TRANSPORT PROTEIN YNFM"/>
    <property type="match status" value="1"/>
</dbReference>
<feature type="transmembrane region" description="Helical" evidence="8">
    <location>
        <begin position="310"/>
        <end position="330"/>
    </location>
</feature>
<feature type="transmembrane region" description="Helical" evidence="8">
    <location>
        <begin position="12"/>
        <end position="29"/>
    </location>
</feature>
<evidence type="ECO:0000256" key="3">
    <source>
        <dbReference type="ARBA" id="ARBA00022448"/>
    </source>
</evidence>
<dbReference type="GO" id="GO:0022857">
    <property type="term" value="F:transmembrane transporter activity"/>
    <property type="evidence" value="ECO:0007669"/>
    <property type="project" value="InterPro"/>
</dbReference>
<keyword evidence="6 8" id="KW-1133">Transmembrane helix</keyword>
<dbReference type="InterPro" id="IPR011701">
    <property type="entry name" value="MFS"/>
</dbReference>
<evidence type="ECO:0000313" key="10">
    <source>
        <dbReference type="EMBL" id="RUS53185.1"/>
    </source>
</evidence>
<evidence type="ECO:0000313" key="11">
    <source>
        <dbReference type="Proteomes" id="UP000288623"/>
    </source>
</evidence>
<feature type="transmembrane region" description="Helical" evidence="8">
    <location>
        <begin position="105"/>
        <end position="127"/>
    </location>
</feature>
<evidence type="ECO:0000256" key="1">
    <source>
        <dbReference type="ARBA" id="ARBA00004651"/>
    </source>
</evidence>
<keyword evidence="11" id="KW-1185">Reference proteome</keyword>
<comment type="similarity">
    <text evidence="2">Belongs to the major facilitator superfamily.</text>
</comment>
<dbReference type="OrthoDB" id="63984at2"/>
<sequence>MAYIQKGTKAFRNANLALFAGAFSTYANLYMTQPILPALSKQFGVSPTVASLSLSLTTLTLAIAMLLTGSLSEAWGRKPIMTFSMIAVGILSLAIGFAPNFESLLVLRVIQGVVFAGLPAIAMAYLAEEMEPSSLGAAMGLYISGNSIGGLSGRVIMGSMTDVFNWHIAMVSIGVVSILLAIAFYFLLPKSQHFIPQKLAFKPLFKSMMAHLKDRALLMLFALGFLLMGAFVTLYNYVGFQLIEPPYSLSQTVVGFIFLLYLVGTFSSTFMGKLADSHGRFSIILIAFSLMIAGALLTLNGWLIIKILGIALFTFGFFGGHSIASGWVGARATHDKAQASSLYLFFYYVGSSIGGTVGGLFFTGFGWSGVISMIMVFLLIGILITIFLNRYTTN</sequence>
<feature type="transmembrane region" description="Helical" evidence="8">
    <location>
        <begin position="342"/>
        <end position="361"/>
    </location>
</feature>
<evidence type="ECO:0000256" key="6">
    <source>
        <dbReference type="ARBA" id="ARBA00022989"/>
    </source>
</evidence>
<evidence type="ECO:0000256" key="2">
    <source>
        <dbReference type="ARBA" id="ARBA00008335"/>
    </source>
</evidence>
<keyword evidence="3" id="KW-0813">Transport</keyword>